<dbReference type="AlphaFoldDB" id="A0A917LJG4"/>
<sequence>MTGHEQTLKNIKSDVLSLLMDNELGFSDFYQYVKILDSCLEKYFDITNSTFLKFESELLLPIRKNVQDHIIQDAISWVMIEPYFFQSAIVPKPVLLKNYQHYDAITHAIALKKEAKKPNGVLLIQSTSKWEAFASSQYLQEFLLLITNLMYKIDQLSNEKTNEQQYRKLFQITDLFHSTMDVDVILENMLMALQQHIPHLQIELILSNDQDRELTLNIKLFDYASERPATIEAFVSGELTFEHATDLKRRILNAPIKGRQAIYGILQISGPEGYVFSGREKEYIRMLADASGNALENAKLYRQSHRLISDLQLINETSHRLNLKMDLNEMFVFLKDQLKKSFQPDQICFMFKDGNNFSVKESTELFHTSDADPYINYINQQFSFSKDPIFIADFNRQMNEPVTYNSIMAAPILIEEKIQGYCMVLHKDPYYFPFDSFKLMQSLIHHSSLAMANTMLQNKLQEMVDRDHLTKLYARSYLDKYVEQVLTDTPTGMFLLIDIDNFKRVNDTYGHQIGDEVLIQIANKLKEMVADRGICARWGGEELAVCMANIDAKKARKIAQQFVETMPVITNPQVTISVGLITWDVNEQQIFKSIFSQADDALYVAKNSGKNRFVVYGEHENIAVSH</sequence>
<gene>
    <name evidence="2" type="primary">ytrP</name>
    <name evidence="2" type="ORF">GCM10007425_25750</name>
</gene>
<dbReference type="NCBIfam" id="TIGR00254">
    <property type="entry name" value="GGDEF"/>
    <property type="match status" value="1"/>
</dbReference>
<dbReference type="GO" id="GO:0043709">
    <property type="term" value="P:cell adhesion involved in single-species biofilm formation"/>
    <property type="evidence" value="ECO:0007669"/>
    <property type="project" value="TreeGrafter"/>
</dbReference>
<dbReference type="InterPro" id="IPR000160">
    <property type="entry name" value="GGDEF_dom"/>
</dbReference>
<keyword evidence="3" id="KW-1185">Reference proteome</keyword>
<organism evidence="2 3">
    <name type="scientific">Lysinibacillus alkalisoli</name>
    <dbReference type="NCBI Taxonomy" id="1911548"/>
    <lineage>
        <taxon>Bacteria</taxon>
        <taxon>Bacillati</taxon>
        <taxon>Bacillota</taxon>
        <taxon>Bacilli</taxon>
        <taxon>Bacillales</taxon>
        <taxon>Bacillaceae</taxon>
        <taxon>Lysinibacillus</taxon>
    </lineage>
</organism>
<dbReference type="PANTHER" id="PTHR45138:SF9">
    <property type="entry name" value="DIGUANYLATE CYCLASE DGCM-RELATED"/>
    <property type="match status" value="1"/>
</dbReference>
<dbReference type="GO" id="GO:0052621">
    <property type="term" value="F:diguanylate cyclase activity"/>
    <property type="evidence" value="ECO:0007669"/>
    <property type="project" value="TreeGrafter"/>
</dbReference>
<evidence type="ECO:0000313" key="3">
    <source>
        <dbReference type="Proteomes" id="UP000616608"/>
    </source>
</evidence>
<dbReference type="CDD" id="cd01949">
    <property type="entry name" value="GGDEF"/>
    <property type="match status" value="1"/>
</dbReference>
<dbReference type="FunFam" id="3.30.70.270:FF:000001">
    <property type="entry name" value="Diguanylate cyclase domain protein"/>
    <property type="match status" value="1"/>
</dbReference>
<dbReference type="SUPFAM" id="SSF55781">
    <property type="entry name" value="GAF domain-like"/>
    <property type="match status" value="2"/>
</dbReference>
<dbReference type="SUPFAM" id="SSF55073">
    <property type="entry name" value="Nucleotide cyclase"/>
    <property type="match status" value="1"/>
</dbReference>
<dbReference type="SMART" id="SM00267">
    <property type="entry name" value="GGDEF"/>
    <property type="match status" value="1"/>
</dbReference>
<dbReference type="InterPro" id="IPR029016">
    <property type="entry name" value="GAF-like_dom_sf"/>
</dbReference>
<evidence type="ECO:0000259" key="1">
    <source>
        <dbReference type="PROSITE" id="PS50887"/>
    </source>
</evidence>
<name>A0A917LJG4_9BACI</name>
<comment type="caution">
    <text evidence="2">The sequence shown here is derived from an EMBL/GenBank/DDBJ whole genome shotgun (WGS) entry which is preliminary data.</text>
</comment>
<dbReference type="RefSeq" id="WP_188615474.1">
    <property type="nucleotide sequence ID" value="NZ_BMJT01000009.1"/>
</dbReference>
<dbReference type="EMBL" id="BMJT01000009">
    <property type="protein sequence ID" value="GGG29963.1"/>
    <property type="molecule type" value="Genomic_DNA"/>
</dbReference>
<protein>
    <recommendedName>
        <fullName evidence="1">GGDEF domain-containing protein</fullName>
    </recommendedName>
</protein>
<evidence type="ECO:0000313" key="2">
    <source>
        <dbReference type="EMBL" id="GGG29963.1"/>
    </source>
</evidence>
<accession>A0A917LJG4</accession>
<dbReference type="PANTHER" id="PTHR45138">
    <property type="entry name" value="REGULATORY COMPONENTS OF SENSORY TRANSDUCTION SYSTEM"/>
    <property type="match status" value="1"/>
</dbReference>
<dbReference type="Proteomes" id="UP000616608">
    <property type="component" value="Unassembled WGS sequence"/>
</dbReference>
<proteinExistence type="predicted"/>
<dbReference type="PROSITE" id="PS50887">
    <property type="entry name" value="GGDEF"/>
    <property type="match status" value="1"/>
</dbReference>
<dbReference type="InterPro" id="IPR029787">
    <property type="entry name" value="Nucleotide_cyclase"/>
</dbReference>
<dbReference type="GO" id="GO:1902201">
    <property type="term" value="P:negative regulation of bacterial-type flagellum-dependent cell motility"/>
    <property type="evidence" value="ECO:0007669"/>
    <property type="project" value="TreeGrafter"/>
</dbReference>
<dbReference type="Gene3D" id="3.30.450.40">
    <property type="match status" value="2"/>
</dbReference>
<dbReference type="InterPro" id="IPR050469">
    <property type="entry name" value="Diguanylate_Cyclase"/>
</dbReference>
<reference evidence="2" key="2">
    <citation type="submission" date="2020-09" db="EMBL/GenBank/DDBJ databases">
        <authorList>
            <person name="Sun Q."/>
            <person name="Zhou Y."/>
        </authorList>
    </citation>
    <scope>NUCLEOTIDE SEQUENCE</scope>
    <source>
        <strain evidence="2">CGMCC 1.15760</strain>
    </source>
</reference>
<reference evidence="2" key="1">
    <citation type="journal article" date="2014" name="Int. J. Syst. Evol. Microbiol.">
        <title>Complete genome sequence of Corynebacterium casei LMG S-19264T (=DSM 44701T), isolated from a smear-ripened cheese.</title>
        <authorList>
            <consortium name="US DOE Joint Genome Institute (JGI-PGF)"/>
            <person name="Walter F."/>
            <person name="Albersmeier A."/>
            <person name="Kalinowski J."/>
            <person name="Ruckert C."/>
        </authorList>
    </citation>
    <scope>NUCLEOTIDE SEQUENCE</scope>
    <source>
        <strain evidence="2">CGMCC 1.15760</strain>
    </source>
</reference>
<dbReference type="InterPro" id="IPR043128">
    <property type="entry name" value="Rev_trsase/Diguanyl_cyclase"/>
</dbReference>
<dbReference type="Pfam" id="PF00990">
    <property type="entry name" value="GGDEF"/>
    <property type="match status" value="1"/>
</dbReference>
<feature type="domain" description="GGDEF" evidence="1">
    <location>
        <begin position="490"/>
        <end position="618"/>
    </location>
</feature>
<dbReference type="GO" id="GO:0005886">
    <property type="term" value="C:plasma membrane"/>
    <property type="evidence" value="ECO:0007669"/>
    <property type="project" value="TreeGrafter"/>
</dbReference>
<dbReference type="Gene3D" id="3.30.70.270">
    <property type="match status" value="1"/>
</dbReference>